<feature type="domain" description="DUF6570" evidence="1">
    <location>
        <begin position="70"/>
        <end position="207"/>
    </location>
</feature>
<reference evidence="2" key="1">
    <citation type="submission" date="2020-05" db="EMBL/GenBank/DDBJ databases">
        <title>Phylogenomic resolution of chytrid fungi.</title>
        <authorList>
            <person name="Stajich J.E."/>
            <person name="Amses K."/>
            <person name="Simmons R."/>
            <person name="Seto K."/>
            <person name="Myers J."/>
            <person name="Bonds A."/>
            <person name="Quandt C.A."/>
            <person name="Barry K."/>
            <person name="Liu P."/>
            <person name="Grigoriev I."/>
            <person name="Longcore J.E."/>
            <person name="James T.Y."/>
        </authorList>
    </citation>
    <scope>NUCLEOTIDE SEQUENCE</scope>
    <source>
        <strain evidence="2">JEL0318</strain>
    </source>
</reference>
<name>A0AAD5SCV8_9FUNG</name>
<accession>A0AAD5SCV8</accession>
<dbReference type="AlphaFoldDB" id="A0AAD5SCV8"/>
<evidence type="ECO:0000313" key="3">
    <source>
        <dbReference type="Proteomes" id="UP001212841"/>
    </source>
</evidence>
<dbReference type="EMBL" id="JADGJD010000510">
    <property type="protein sequence ID" value="KAJ3050467.1"/>
    <property type="molecule type" value="Genomic_DNA"/>
</dbReference>
<comment type="caution">
    <text evidence="2">The sequence shown here is derived from an EMBL/GenBank/DDBJ whole genome shotgun (WGS) entry which is preliminary data.</text>
</comment>
<evidence type="ECO:0000313" key="2">
    <source>
        <dbReference type="EMBL" id="KAJ3050467.1"/>
    </source>
</evidence>
<gene>
    <name evidence="2" type="ORF">HK097_008591</name>
</gene>
<organism evidence="2 3">
    <name type="scientific">Rhizophlyctis rosea</name>
    <dbReference type="NCBI Taxonomy" id="64517"/>
    <lineage>
        <taxon>Eukaryota</taxon>
        <taxon>Fungi</taxon>
        <taxon>Fungi incertae sedis</taxon>
        <taxon>Chytridiomycota</taxon>
        <taxon>Chytridiomycota incertae sedis</taxon>
        <taxon>Chytridiomycetes</taxon>
        <taxon>Rhizophlyctidales</taxon>
        <taxon>Rhizophlyctidaceae</taxon>
        <taxon>Rhizophlyctis</taxon>
    </lineage>
</organism>
<dbReference type="InterPro" id="IPR046700">
    <property type="entry name" value="DUF6570"/>
</dbReference>
<keyword evidence="3" id="KW-1185">Reference proteome</keyword>
<protein>
    <recommendedName>
        <fullName evidence="1">DUF6570 domain-containing protein</fullName>
    </recommendedName>
</protein>
<evidence type="ECO:0000259" key="1">
    <source>
        <dbReference type="Pfam" id="PF20209"/>
    </source>
</evidence>
<proteinExistence type="predicted"/>
<dbReference type="Pfam" id="PF20209">
    <property type="entry name" value="DUF6570"/>
    <property type="match status" value="1"/>
</dbReference>
<sequence>MLWKLNDIGVEVWNAIKVAERLEGYYYVEDSFGRGCWDGCPLYGAVLIPDEVEPTVSLLFCDVCYTESAKGRVPKFAIGNCLGFGGVPPVLGRLTYIEEMMIARARGVGRIVKLQVVGSDAEGRLLRQRAIVGNVIVLATSLPIAVSDLCEHVTVLFTSQVELSASEMELLLRRCKGLRVRRNAVNDALLWLKTHNEQYASVSANDAIIYSLPADGVCRRW</sequence>
<dbReference type="Proteomes" id="UP001212841">
    <property type="component" value="Unassembled WGS sequence"/>
</dbReference>